<name>A0A645ERR2_9ZZZZ</name>
<reference evidence="1" key="1">
    <citation type="submission" date="2019-08" db="EMBL/GenBank/DDBJ databases">
        <authorList>
            <person name="Kucharzyk K."/>
            <person name="Murdoch R.W."/>
            <person name="Higgins S."/>
            <person name="Loffler F."/>
        </authorList>
    </citation>
    <scope>NUCLEOTIDE SEQUENCE</scope>
</reference>
<evidence type="ECO:0000313" key="1">
    <source>
        <dbReference type="EMBL" id="MPN03223.1"/>
    </source>
</evidence>
<accession>A0A645ERR2</accession>
<proteinExistence type="predicted"/>
<gene>
    <name evidence="1" type="ORF">SDC9_150449</name>
</gene>
<dbReference type="EMBL" id="VSSQ01049151">
    <property type="protein sequence ID" value="MPN03223.1"/>
    <property type="molecule type" value="Genomic_DNA"/>
</dbReference>
<dbReference type="AlphaFoldDB" id="A0A645ERR2"/>
<sequence>MMKNIPFDAVHHSPMQRHNELGDLIADLLDFRIVILHSGGGQFKSGNKGRDRVDIKTNHPGVAAHGLHQTCPAADEGIENDSAMHGGLSEIGIPKGVGLVRGKGQRGDDRTELRAHPACKPAVDPVQRIRALTFTQGKLGDVARLQQGTGRPTAKGVTSAVFNDLLCLTCFSHRAPLPSLLSSTAGYIRTPCRTDPGP</sequence>
<comment type="caution">
    <text evidence="1">The sequence shown here is derived from an EMBL/GenBank/DDBJ whole genome shotgun (WGS) entry which is preliminary data.</text>
</comment>
<protein>
    <submittedName>
        <fullName evidence="1">Uncharacterized protein</fullName>
    </submittedName>
</protein>
<organism evidence="1">
    <name type="scientific">bioreactor metagenome</name>
    <dbReference type="NCBI Taxonomy" id="1076179"/>
    <lineage>
        <taxon>unclassified sequences</taxon>
        <taxon>metagenomes</taxon>
        <taxon>ecological metagenomes</taxon>
    </lineage>
</organism>